<dbReference type="OrthoDB" id="2084459at2"/>
<dbReference type="RefSeq" id="WP_135545685.1">
    <property type="nucleotide sequence ID" value="NZ_SPQQ01000002.1"/>
</dbReference>
<evidence type="ECO:0000313" key="1">
    <source>
        <dbReference type="EMBL" id="TGE39190.1"/>
    </source>
</evidence>
<accession>A0A4Z0R8N9</accession>
<dbReference type="EMBL" id="SPQQ01000002">
    <property type="protein sequence ID" value="TGE39190.1"/>
    <property type="molecule type" value="Genomic_DNA"/>
</dbReference>
<organism evidence="1 2">
    <name type="scientific">Desulfosporosinus fructosivorans</name>
    <dbReference type="NCBI Taxonomy" id="2018669"/>
    <lineage>
        <taxon>Bacteria</taxon>
        <taxon>Bacillati</taxon>
        <taxon>Bacillota</taxon>
        <taxon>Clostridia</taxon>
        <taxon>Eubacteriales</taxon>
        <taxon>Desulfitobacteriaceae</taxon>
        <taxon>Desulfosporosinus</taxon>
    </lineage>
</organism>
<gene>
    <name evidence="1" type="ORF">E4K67_06950</name>
</gene>
<reference evidence="1 2" key="1">
    <citation type="submission" date="2019-03" db="EMBL/GenBank/DDBJ databases">
        <title>Draft Genome Sequence of Desulfosporosinus fructosivorans Strain 63.6F, Isolated from Marine Sediment in the Baltic Sea.</title>
        <authorList>
            <person name="Hausmann B."/>
            <person name="Vandieken V."/>
            <person name="Pjevac P."/>
            <person name="Schreck K."/>
            <person name="Herbold C.W."/>
            <person name="Loy A."/>
        </authorList>
    </citation>
    <scope>NUCLEOTIDE SEQUENCE [LARGE SCALE GENOMIC DNA]</scope>
    <source>
        <strain evidence="1 2">63.6F</strain>
    </source>
</reference>
<comment type="caution">
    <text evidence="1">The sequence shown here is derived from an EMBL/GenBank/DDBJ whole genome shotgun (WGS) entry which is preliminary data.</text>
</comment>
<sequence>MRRVFVIMLCVALLLTGYVKPESNNLLKADNLTIFYGVSSYAMFGADQAVIDDLLNQFSSLNFEKTTDKMDLASAFHVNFSYSENYVKIFWVDKNAVFWLDGETQGYKISSGSFDYQHLKAIYEDSKKIPVGMHSRYFVS</sequence>
<protein>
    <submittedName>
        <fullName evidence="1">Uncharacterized protein</fullName>
    </submittedName>
</protein>
<evidence type="ECO:0000313" key="2">
    <source>
        <dbReference type="Proteomes" id="UP000298460"/>
    </source>
</evidence>
<dbReference type="Proteomes" id="UP000298460">
    <property type="component" value="Unassembled WGS sequence"/>
</dbReference>
<dbReference type="AlphaFoldDB" id="A0A4Z0R8N9"/>
<keyword evidence="2" id="KW-1185">Reference proteome</keyword>
<proteinExistence type="predicted"/>
<name>A0A4Z0R8N9_9FIRM</name>